<protein>
    <recommendedName>
        <fullName evidence="2">Carbohydrate esterase family 16 protein</fullName>
    </recommendedName>
</protein>
<evidence type="ECO:0000313" key="1">
    <source>
        <dbReference type="EMBL" id="TBU30111.1"/>
    </source>
</evidence>
<organism evidence="1">
    <name type="scientific">Dichomitus squalens</name>
    <dbReference type="NCBI Taxonomy" id="114155"/>
    <lineage>
        <taxon>Eukaryota</taxon>
        <taxon>Fungi</taxon>
        <taxon>Dikarya</taxon>
        <taxon>Basidiomycota</taxon>
        <taxon>Agaricomycotina</taxon>
        <taxon>Agaricomycetes</taxon>
        <taxon>Polyporales</taxon>
        <taxon>Polyporaceae</taxon>
        <taxon>Dichomitus</taxon>
    </lineage>
</organism>
<sequence>MIPLETTPLYAPDSYLNLYWDSQRNTTEWSVFMRELTTAGNAIARLELQLIAPTLHGAHIGLFDSHALLADMYARPELYLNGSAPFNVTGAAHACVYQFDESQLDPGVCTNAPDPDSYLWWDELHPGVQANRVVGKAISDVIHRRSEQWITWLS</sequence>
<accession>A0A4Q9MUL4</accession>
<dbReference type="OrthoDB" id="1600564at2759"/>
<proteinExistence type="predicted"/>
<reference evidence="1" key="1">
    <citation type="submission" date="2019-01" db="EMBL/GenBank/DDBJ databases">
        <title>Draft genome sequences of three monokaryotic isolates of the white-rot basidiomycete fungus Dichomitus squalens.</title>
        <authorList>
            <consortium name="DOE Joint Genome Institute"/>
            <person name="Lopez S.C."/>
            <person name="Andreopoulos B."/>
            <person name="Pangilinan J."/>
            <person name="Lipzen A."/>
            <person name="Riley R."/>
            <person name="Ahrendt S."/>
            <person name="Ng V."/>
            <person name="Barry K."/>
            <person name="Daum C."/>
            <person name="Grigoriev I.V."/>
            <person name="Hilden K.S."/>
            <person name="Makela M.R."/>
            <person name="de Vries R.P."/>
        </authorList>
    </citation>
    <scope>NUCLEOTIDE SEQUENCE [LARGE SCALE GENOMIC DNA]</scope>
    <source>
        <strain evidence="1">OM18370.1</strain>
    </source>
</reference>
<dbReference type="InterPro" id="IPR036514">
    <property type="entry name" value="SGNH_hydro_sf"/>
</dbReference>
<name>A0A4Q9MUL4_9APHY</name>
<evidence type="ECO:0008006" key="2">
    <source>
        <dbReference type="Google" id="ProtNLM"/>
    </source>
</evidence>
<dbReference type="EMBL" id="ML143408">
    <property type="protein sequence ID" value="TBU30111.1"/>
    <property type="molecule type" value="Genomic_DNA"/>
</dbReference>
<gene>
    <name evidence="1" type="ORF">BD311DRAFT_864315</name>
</gene>
<dbReference type="AlphaFoldDB" id="A0A4Q9MUL4"/>
<dbReference type="Gene3D" id="3.40.50.1110">
    <property type="entry name" value="SGNH hydrolase"/>
    <property type="match status" value="1"/>
</dbReference>
<dbReference type="Proteomes" id="UP000292957">
    <property type="component" value="Unassembled WGS sequence"/>
</dbReference>